<dbReference type="InterPro" id="IPR036259">
    <property type="entry name" value="MFS_trans_sf"/>
</dbReference>
<feature type="transmembrane region" description="Helical" evidence="5">
    <location>
        <begin position="206"/>
        <end position="225"/>
    </location>
</feature>
<gene>
    <name evidence="7" type="ORF">ACK4CT_10755</name>
</gene>
<dbReference type="SUPFAM" id="SSF103473">
    <property type="entry name" value="MFS general substrate transporter"/>
    <property type="match status" value="1"/>
</dbReference>
<evidence type="ECO:0000313" key="7">
    <source>
        <dbReference type="EMBL" id="MFN6543660.1"/>
    </source>
</evidence>
<feature type="domain" description="Major facilitator superfamily (MFS) profile" evidence="6">
    <location>
        <begin position="8"/>
        <end position="391"/>
    </location>
</feature>
<feature type="transmembrane region" description="Helical" evidence="5">
    <location>
        <begin position="367"/>
        <end position="387"/>
    </location>
</feature>
<protein>
    <submittedName>
        <fullName evidence="7">MFS transporter</fullName>
    </submittedName>
</protein>
<dbReference type="PROSITE" id="PS50850">
    <property type="entry name" value="MFS"/>
    <property type="match status" value="1"/>
</dbReference>
<dbReference type="PANTHER" id="PTHR23518">
    <property type="entry name" value="C-METHYLTRANSFERASE"/>
    <property type="match status" value="1"/>
</dbReference>
<feature type="transmembrane region" description="Helical" evidence="5">
    <location>
        <begin position="165"/>
        <end position="185"/>
    </location>
</feature>
<dbReference type="PANTHER" id="PTHR23518:SF2">
    <property type="entry name" value="MAJOR FACILITATOR SUPERFAMILY TRANSPORTER"/>
    <property type="match status" value="1"/>
</dbReference>
<sequence length="391" mass="40645">MPTWLTRNVRVLSAVSFLQDAASELLYPLLPIYLTAVLGAPPAVVGAVEGAAEGAAAMTKLAAGPLGDRFSKRPLIATGYGMAALGKVMVAAAGAWSGVLAGRVVDRLGKGIRGAPRDALLVADIDDAARGRVFGFHRAMDTLGAVVGPLLGLAGYELLDHQIAPLLWVAVVPAVLSVALVFLVAEKPRTRPVKARQPVFARVRDLPGRYWRVTAVLVAFGLLNFPDALLLLRLNEIGFSVVEVILAYVTYNAVYAISSFPAGLLADRIGRLPVFGIGLVFFAIGYAGLGLTTDPLLAWLLIGSYGLFTGCTDGVGKAWVSSLVGSDLQGSAQGVFQGLSGFAVLGAGIWAGLLWTAVPGQPGQLPLLISGIGGAVFAAGLLGRSLVTRRR</sequence>
<keyword evidence="4 5" id="KW-0472">Membrane</keyword>
<evidence type="ECO:0000256" key="5">
    <source>
        <dbReference type="SAM" id="Phobius"/>
    </source>
</evidence>
<reference evidence="7 8" key="1">
    <citation type="submission" date="2024-12" db="EMBL/GenBank/DDBJ databases">
        <title>The coexistence of Mycolicibacterium septicum and Mycolicibacterium nivoides in clinical samples.</title>
        <authorList>
            <person name="Wang C."/>
            <person name="Feng Y."/>
            <person name="Zong Z."/>
        </authorList>
    </citation>
    <scope>NUCLEOTIDE SEQUENCE [LARGE SCALE GENOMIC DNA]</scope>
    <source>
        <strain evidence="7 8">120309</strain>
    </source>
</reference>
<feature type="transmembrane region" description="Helical" evidence="5">
    <location>
        <begin position="296"/>
        <end position="315"/>
    </location>
</feature>
<feature type="transmembrane region" description="Helical" evidence="5">
    <location>
        <begin position="269"/>
        <end position="290"/>
    </location>
</feature>
<dbReference type="Pfam" id="PF07690">
    <property type="entry name" value="MFS_1"/>
    <property type="match status" value="2"/>
</dbReference>
<dbReference type="RefSeq" id="WP_409543147.1">
    <property type="nucleotide sequence ID" value="NZ_JBKBDD010000003.1"/>
</dbReference>
<comment type="subcellular location">
    <subcellularLocation>
        <location evidence="1">Cell membrane</location>
        <topology evidence="1">Multi-pass membrane protein</topology>
    </subcellularLocation>
</comment>
<comment type="caution">
    <text evidence="7">The sequence shown here is derived from an EMBL/GenBank/DDBJ whole genome shotgun (WGS) entry which is preliminary data.</text>
</comment>
<evidence type="ECO:0000256" key="3">
    <source>
        <dbReference type="ARBA" id="ARBA00022989"/>
    </source>
</evidence>
<keyword evidence="3 5" id="KW-1133">Transmembrane helix</keyword>
<dbReference type="InterPro" id="IPR011701">
    <property type="entry name" value="MFS"/>
</dbReference>
<feature type="transmembrane region" description="Helical" evidence="5">
    <location>
        <begin position="335"/>
        <end position="355"/>
    </location>
</feature>
<keyword evidence="8" id="KW-1185">Reference proteome</keyword>
<evidence type="ECO:0000256" key="1">
    <source>
        <dbReference type="ARBA" id="ARBA00004651"/>
    </source>
</evidence>
<dbReference type="InterPro" id="IPR020846">
    <property type="entry name" value="MFS_dom"/>
</dbReference>
<proteinExistence type="predicted"/>
<dbReference type="CDD" id="cd17370">
    <property type="entry name" value="MFS_MJ1317_like"/>
    <property type="match status" value="1"/>
</dbReference>
<organism evidence="7 8">
    <name type="scientific">Mycolicibacterium nivoides</name>
    <dbReference type="NCBI Taxonomy" id="2487344"/>
    <lineage>
        <taxon>Bacteria</taxon>
        <taxon>Bacillati</taxon>
        <taxon>Actinomycetota</taxon>
        <taxon>Actinomycetes</taxon>
        <taxon>Mycobacteriales</taxon>
        <taxon>Mycobacteriaceae</taxon>
        <taxon>Mycolicibacterium</taxon>
    </lineage>
</organism>
<name>A0ABW9L7K5_9MYCO</name>
<evidence type="ECO:0000256" key="4">
    <source>
        <dbReference type="ARBA" id="ARBA00023136"/>
    </source>
</evidence>
<evidence type="ECO:0000313" key="8">
    <source>
        <dbReference type="Proteomes" id="UP001635816"/>
    </source>
</evidence>
<dbReference type="EMBL" id="JBKBDD010000003">
    <property type="protein sequence ID" value="MFN6543660.1"/>
    <property type="molecule type" value="Genomic_DNA"/>
</dbReference>
<evidence type="ECO:0000256" key="2">
    <source>
        <dbReference type="ARBA" id="ARBA00022692"/>
    </source>
</evidence>
<feature type="transmembrane region" description="Helical" evidence="5">
    <location>
        <begin position="139"/>
        <end position="159"/>
    </location>
</feature>
<accession>A0ABW9L7K5</accession>
<keyword evidence="2 5" id="KW-0812">Transmembrane</keyword>
<dbReference type="Proteomes" id="UP001635816">
    <property type="component" value="Unassembled WGS sequence"/>
</dbReference>
<feature type="transmembrane region" description="Helical" evidence="5">
    <location>
        <begin position="237"/>
        <end position="257"/>
    </location>
</feature>
<dbReference type="Gene3D" id="1.20.1250.20">
    <property type="entry name" value="MFS general substrate transporter like domains"/>
    <property type="match status" value="2"/>
</dbReference>
<evidence type="ECO:0000259" key="6">
    <source>
        <dbReference type="PROSITE" id="PS50850"/>
    </source>
</evidence>